<accession>A0AAV7MFG3</accession>
<dbReference type="Proteomes" id="UP001066276">
    <property type="component" value="Chromosome 10"/>
</dbReference>
<name>A0AAV7MFG3_PLEWA</name>
<sequence>MKDRSRPRRGLDPENWVAQYWIRGAAATPDFQGDIQLAWGSAKSNSGFAIDGWPYVSTNYTRDRARSDRLAPRKIRGKAFEARAAPRRRRYLADGNTVGWVPGAVSAAL</sequence>
<evidence type="ECO:0000313" key="1">
    <source>
        <dbReference type="EMBL" id="KAJ1101904.1"/>
    </source>
</evidence>
<reference evidence="1" key="1">
    <citation type="journal article" date="2022" name="bioRxiv">
        <title>Sequencing and chromosome-scale assembly of the giantPleurodeles waltlgenome.</title>
        <authorList>
            <person name="Brown T."/>
            <person name="Elewa A."/>
            <person name="Iarovenko S."/>
            <person name="Subramanian E."/>
            <person name="Araus A.J."/>
            <person name="Petzold A."/>
            <person name="Susuki M."/>
            <person name="Suzuki K.-i.T."/>
            <person name="Hayashi T."/>
            <person name="Toyoda A."/>
            <person name="Oliveira C."/>
            <person name="Osipova E."/>
            <person name="Leigh N.D."/>
            <person name="Simon A."/>
            <person name="Yun M.H."/>
        </authorList>
    </citation>
    <scope>NUCLEOTIDE SEQUENCE</scope>
    <source>
        <strain evidence="1">20211129_DDA</strain>
        <tissue evidence="1">Liver</tissue>
    </source>
</reference>
<comment type="caution">
    <text evidence="1">The sequence shown here is derived from an EMBL/GenBank/DDBJ whole genome shotgun (WGS) entry which is preliminary data.</text>
</comment>
<protein>
    <submittedName>
        <fullName evidence="1">Uncharacterized protein</fullName>
    </submittedName>
</protein>
<organism evidence="1 2">
    <name type="scientific">Pleurodeles waltl</name>
    <name type="common">Iberian ribbed newt</name>
    <dbReference type="NCBI Taxonomy" id="8319"/>
    <lineage>
        <taxon>Eukaryota</taxon>
        <taxon>Metazoa</taxon>
        <taxon>Chordata</taxon>
        <taxon>Craniata</taxon>
        <taxon>Vertebrata</taxon>
        <taxon>Euteleostomi</taxon>
        <taxon>Amphibia</taxon>
        <taxon>Batrachia</taxon>
        <taxon>Caudata</taxon>
        <taxon>Salamandroidea</taxon>
        <taxon>Salamandridae</taxon>
        <taxon>Pleurodelinae</taxon>
        <taxon>Pleurodeles</taxon>
    </lineage>
</organism>
<keyword evidence="2" id="KW-1185">Reference proteome</keyword>
<dbReference type="EMBL" id="JANPWB010000014">
    <property type="protein sequence ID" value="KAJ1101904.1"/>
    <property type="molecule type" value="Genomic_DNA"/>
</dbReference>
<proteinExistence type="predicted"/>
<evidence type="ECO:0000313" key="2">
    <source>
        <dbReference type="Proteomes" id="UP001066276"/>
    </source>
</evidence>
<dbReference type="AlphaFoldDB" id="A0AAV7MFG3"/>
<gene>
    <name evidence="1" type="ORF">NDU88_006967</name>
</gene>